<dbReference type="PROSITE" id="PS51186">
    <property type="entry name" value="GNAT"/>
    <property type="match status" value="1"/>
</dbReference>
<dbReference type="Gene3D" id="3.40.630.30">
    <property type="match status" value="1"/>
</dbReference>
<evidence type="ECO:0000313" key="2">
    <source>
        <dbReference type="EMBL" id="MCT7656857.1"/>
    </source>
</evidence>
<dbReference type="Proteomes" id="UP001206639">
    <property type="component" value="Unassembled WGS sequence"/>
</dbReference>
<reference evidence="3" key="1">
    <citation type="submission" date="2023-07" db="EMBL/GenBank/DDBJ databases">
        <authorList>
            <person name="Deng Y."/>
            <person name="Zhang Y.-Q."/>
        </authorList>
    </citation>
    <scope>NUCLEOTIDE SEQUENCE [LARGE SCALE GENOMIC DNA]</scope>
    <source>
        <strain evidence="3">CPCC 205710</strain>
    </source>
</reference>
<evidence type="ECO:0000259" key="1">
    <source>
        <dbReference type="PROSITE" id="PS51186"/>
    </source>
</evidence>
<organism evidence="2 3">
    <name type="scientific">Mycobacterium deserti</name>
    <dbReference type="NCBI Taxonomy" id="2978347"/>
    <lineage>
        <taxon>Bacteria</taxon>
        <taxon>Bacillati</taxon>
        <taxon>Actinomycetota</taxon>
        <taxon>Actinomycetes</taxon>
        <taxon>Mycobacteriales</taxon>
        <taxon>Mycobacteriaceae</taxon>
        <taxon>Mycobacterium</taxon>
    </lineage>
</organism>
<dbReference type="InterPro" id="IPR051531">
    <property type="entry name" value="N-acetyltransferase"/>
</dbReference>
<feature type="domain" description="N-acetyltransferase" evidence="1">
    <location>
        <begin position="12"/>
        <end position="164"/>
    </location>
</feature>
<dbReference type="InterPro" id="IPR000182">
    <property type="entry name" value="GNAT_dom"/>
</dbReference>
<evidence type="ECO:0000313" key="3">
    <source>
        <dbReference type="Proteomes" id="UP001206639"/>
    </source>
</evidence>
<comment type="caution">
    <text evidence="2">The sequence shown here is derived from an EMBL/GenBank/DDBJ whole genome shotgun (WGS) entry which is preliminary data.</text>
</comment>
<name>A0ABT2M3K8_9MYCO</name>
<gene>
    <name evidence="2" type="ORF">N4S67_00310</name>
</gene>
<dbReference type="SUPFAM" id="SSF55729">
    <property type="entry name" value="Acyl-CoA N-acyltransferases (Nat)"/>
    <property type="match status" value="1"/>
</dbReference>
<dbReference type="PANTHER" id="PTHR43792">
    <property type="entry name" value="GNAT FAMILY, PUTATIVE (AFU_ORTHOLOGUE AFUA_3G00765)-RELATED-RELATED"/>
    <property type="match status" value="1"/>
</dbReference>
<dbReference type="Pfam" id="PF13302">
    <property type="entry name" value="Acetyltransf_3"/>
    <property type="match status" value="1"/>
</dbReference>
<accession>A0ABT2M3K8</accession>
<dbReference type="EMBL" id="JAODWD010000001">
    <property type="protein sequence ID" value="MCT7656857.1"/>
    <property type="molecule type" value="Genomic_DNA"/>
</dbReference>
<protein>
    <submittedName>
        <fullName evidence="2">GNAT family N-acetyltransferase</fullName>
    </submittedName>
</protein>
<dbReference type="RefSeq" id="WP_260990951.1">
    <property type="nucleotide sequence ID" value="NZ_JAODWD010000001.1"/>
</dbReference>
<dbReference type="InterPro" id="IPR016181">
    <property type="entry name" value="Acyl_CoA_acyltransferase"/>
</dbReference>
<sequence>MTEVEVLNGSRVTLRIPTLDDAEPLFERIASDPEVSRYMSWPVHRDVEETRRVITGLFNVGGETTWLIDLRDSGDLIGAIGWRRPQRHIIDFGYYLGRPWWGRGYMSEAVQLILDKAHRDDTVFRVSAYCSVENTASARVLERCGLTCEGRLVRYAVLPNIGDEPQDCLLFAKAVR</sequence>
<keyword evidence="3" id="KW-1185">Reference proteome</keyword>
<proteinExistence type="predicted"/>